<keyword evidence="3" id="KW-1185">Reference proteome</keyword>
<dbReference type="AlphaFoldDB" id="A0A7W6IC75"/>
<evidence type="ECO:0000313" key="3">
    <source>
        <dbReference type="Proteomes" id="UP000519439"/>
    </source>
</evidence>
<accession>A0A7W6IC75</accession>
<keyword evidence="1" id="KW-1133">Transmembrane helix</keyword>
<reference evidence="2 3" key="1">
    <citation type="submission" date="2020-08" db="EMBL/GenBank/DDBJ databases">
        <title>Genomic Encyclopedia of Type Strains, Phase IV (KMG-IV): sequencing the most valuable type-strain genomes for metagenomic binning, comparative biology and taxonomic classification.</title>
        <authorList>
            <person name="Goeker M."/>
        </authorList>
    </citation>
    <scope>NUCLEOTIDE SEQUENCE [LARGE SCALE GENOMIC DNA]</scope>
    <source>
        <strain evidence="2 3">DSM 15743</strain>
    </source>
</reference>
<proteinExistence type="predicted"/>
<dbReference type="RefSeq" id="WP_027314469.1">
    <property type="nucleotide sequence ID" value="NZ_JACIDC010000001.1"/>
</dbReference>
<protein>
    <submittedName>
        <fullName evidence="2">Uncharacterized protein</fullName>
    </submittedName>
</protein>
<keyword evidence="1" id="KW-0472">Membrane</keyword>
<organism evidence="2 3">
    <name type="scientific">Microvirga flocculans</name>
    <dbReference type="NCBI Taxonomy" id="217168"/>
    <lineage>
        <taxon>Bacteria</taxon>
        <taxon>Pseudomonadati</taxon>
        <taxon>Pseudomonadota</taxon>
        <taxon>Alphaproteobacteria</taxon>
        <taxon>Hyphomicrobiales</taxon>
        <taxon>Methylobacteriaceae</taxon>
        <taxon>Microvirga</taxon>
    </lineage>
</organism>
<dbReference type="EMBL" id="JACIDC010000001">
    <property type="protein sequence ID" value="MBB4038752.1"/>
    <property type="molecule type" value="Genomic_DNA"/>
</dbReference>
<dbReference type="Proteomes" id="UP000519439">
    <property type="component" value="Unassembled WGS sequence"/>
</dbReference>
<gene>
    <name evidence="2" type="ORF">GGR34_000381</name>
</gene>
<sequence>MASFGQALRTVAAHPEAVADRSVIREYADEMRLPPAAESRAEAVFTTVGLFLVLAIVLSALWILLRARR</sequence>
<comment type="caution">
    <text evidence="2">The sequence shown here is derived from an EMBL/GenBank/DDBJ whole genome shotgun (WGS) entry which is preliminary data.</text>
</comment>
<feature type="transmembrane region" description="Helical" evidence="1">
    <location>
        <begin position="43"/>
        <end position="65"/>
    </location>
</feature>
<evidence type="ECO:0000256" key="1">
    <source>
        <dbReference type="SAM" id="Phobius"/>
    </source>
</evidence>
<name>A0A7W6IC75_9HYPH</name>
<evidence type="ECO:0000313" key="2">
    <source>
        <dbReference type="EMBL" id="MBB4038752.1"/>
    </source>
</evidence>
<keyword evidence="1" id="KW-0812">Transmembrane</keyword>